<proteinExistence type="predicted"/>
<dbReference type="AlphaFoldDB" id="A0A918PBM0"/>
<dbReference type="Proteomes" id="UP000648075">
    <property type="component" value="Unassembled WGS sequence"/>
</dbReference>
<dbReference type="RefSeq" id="WP_189620172.1">
    <property type="nucleotide sequence ID" value="NZ_BMZA01000002.1"/>
</dbReference>
<evidence type="ECO:0000313" key="2">
    <source>
        <dbReference type="Proteomes" id="UP000648075"/>
    </source>
</evidence>
<accession>A0A918PBM0</accession>
<reference evidence="1" key="1">
    <citation type="journal article" date="2014" name="Int. J. Syst. Evol. Microbiol.">
        <title>Complete genome sequence of Corynebacterium casei LMG S-19264T (=DSM 44701T), isolated from a smear-ripened cheese.</title>
        <authorList>
            <consortium name="US DOE Joint Genome Institute (JGI-PGF)"/>
            <person name="Walter F."/>
            <person name="Albersmeier A."/>
            <person name="Kalinowski J."/>
            <person name="Ruckert C."/>
        </authorList>
    </citation>
    <scope>NUCLEOTIDE SEQUENCE</scope>
    <source>
        <strain evidence="1">KCTC 32255</strain>
    </source>
</reference>
<reference evidence="1" key="2">
    <citation type="submission" date="2020-09" db="EMBL/GenBank/DDBJ databases">
        <authorList>
            <person name="Sun Q."/>
            <person name="Kim S."/>
        </authorList>
    </citation>
    <scope>NUCLEOTIDE SEQUENCE</scope>
    <source>
        <strain evidence="1">KCTC 32255</strain>
    </source>
</reference>
<dbReference type="EMBL" id="BMZA01000002">
    <property type="protein sequence ID" value="GGY98267.1"/>
    <property type="molecule type" value="Genomic_DNA"/>
</dbReference>
<organism evidence="1 2">
    <name type="scientific">Novosphingobium colocasiae</name>
    <dbReference type="NCBI Taxonomy" id="1256513"/>
    <lineage>
        <taxon>Bacteria</taxon>
        <taxon>Pseudomonadati</taxon>
        <taxon>Pseudomonadota</taxon>
        <taxon>Alphaproteobacteria</taxon>
        <taxon>Sphingomonadales</taxon>
        <taxon>Sphingomonadaceae</taxon>
        <taxon>Novosphingobium</taxon>
    </lineage>
</organism>
<name>A0A918PBM0_9SPHN</name>
<evidence type="ECO:0000313" key="1">
    <source>
        <dbReference type="EMBL" id="GGY98267.1"/>
    </source>
</evidence>
<protein>
    <submittedName>
        <fullName evidence="1">Uncharacterized protein</fullName>
    </submittedName>
</protein>
<gene>
    <name evidence="1" type="ORF">GCM10011614_11770</name>
</gene>
<keyword evidence="2" id="KW-1185">Reference proteome</keyword>
<comment type="caution">
    <text evidence="1">The sequence shown here is derived from an EMBL/GenBank/DDBJ whole genome shotgun (WGS) entry which is preliminary data.</text>
</comment>
<sequence length="166" mass="17862">MLPGIDLRLRNMIKSIEDIVLPAIPGDQSLAREQARLIAGHLAIIKDQWRHAVRFEAGSLAALVDLAWALIPQVADDQARELSAAAEATARIDWQDIDALNASICAVGAAVDKVILGEEGTRPLGPEAWAAVLAYGEKDAQRQRTWFQGVGIDPDRSELPPVASLG</sequence>